<evidence type="ECO:0000256" key="9">
    <source>
        <dbReference type="ARBA" id="ARBA00022691"/>
    </source>
</evidence>
<dbReference type="GO" id="GO:0008168">
    <property type="term" value="F:methyltransferase activity"/>
    <property type="evidence" value="ECO:0007669"/>
    <property type="project" value="UniProtKB-KW"/>
</dbReference>
<comment type="similarity">
    <text evidence="2 12">Belongs to the RNA methyltransferase RsmE family.</text>
</comment>
<feature type="domain" description="Ribosomal RNA small subunit methyltransferase E PUA-like" evidence="14">
    <location>
        <begin position="18"/>
        <end position="64"/>
    </location>
</feature>
<dbReference type="InterPro" id="IPR015947">
    <property type="entry name" value="PUA-like_sf"/>
</dbReference>
<dbReference type="SUPFAM" id="SSF88697">
    <property type="entry name" value="PUA domain-like"/>
    <property type="match status" value="1"/>
</dbReference>
<dbReference type="NCBIfam" id="TIGR00046">
    <property type="entry name" value="RsmE family RNA methyltransferase"/>
    <property type="match status" value="1"/>
</dbReference>
<evidence type="ECO:0000259" key="13">
    <source>
        <dbReference type="Pfam" id="PF04452"/>
    </source>
</evidence>
<evidence type="ECO:0000256" key="3">
    <source>
        <dbReference type="ARBA" id="ARBA00012328"/>
    </source>
</evidence>
<evidence type="ECO:0000256" key="12">
    <source>
        <dbReference type="PIRNR" id="PIRNR015601"/>
    </source>
</evidence>
<dbReference type="PIRSF" id="PIRSF015601">
    <property type="entry name" value="MTase_slr0722"/>
    <property type="match status" value="1"/>
</dbReference>
<dbReference type="GO" id="GO:0032259">
    <property type="term" value="P:methylation"/>
    <property type="evidence" value="ECO:0007669"/>
    <property type="project" value="UniProtKB-KW"/>
</dbReference>
<evidence type="ECO:0000256" key="4">
    <source>
        <dbReference type="ARBA" id="ARBA00013673"/>
    </source>
</evidence>
<dbReference type="PANTHER" id="PTHR30027:SF3">
    <property type="entry name" value="16S RRNA (URACIL(1498)-N(3))-METHYLTRANSFERASE"/>
    <property type="match status" value="1"/>
</dbReference>
<evidence type="ECO:0000256" key="8">
    <source>
        <dbReference type="ARBA" id="ARBA00022679"/>
    </source>
</evidence>
<dbReference type="Pfam" id="PF20260">
    <property type="entry name" value="PUA_4"/>
    <property type="match status" value="1"/>
</dbReference>
<evidence type="ECO:0000256" key="2">
    <source>
        <dbReference type="ARBA" id="ARBA00005528"/>
    </source>
</evidence>
<comment type="caution">
    <text evidence="15">The sequence shown here is derived from an EMBL/GenBank/DDBJ whole genome shotgun (WGS) entry which is preliminary data.</text>
</comment>
<evidence type="ECO:0000256" key="1">
    <source>
        <dbReference type="ARBA" id="ARBA00004496"/>
    </source>
</evidence>
<keyword evidence="6 12" id="KW-0698">rRNA processing</keyword>
<evidence type="ECO:0000256" key="11">
    <source>
        <dbReference type="ARBA" id="ARBA00047944"/>
    </source>
</evidence>
<dbReference type="Gene3D" id="2.40.240.20">
    <property type="entry name" value="Hypothetical PUA domain-like, domain 1"/>
    <property type="match status" value="1"/>
</dbReference>
<sequence length="250" mass="27585">MQRYFVPNDQMSDKQVTIKGDDASHITRVMRMQPGQSIVCINQKQRVVLCMLESVDSTEVSASIKEEQSVQTELPIEVTIAQALPKGDKFDLIVQKGTELGASGFLPFSAARSIVKWDAKKSAKKIERLEKIAKEAAEQSYRMKLPVIYPNASTKQVIETFHEYTACLILAEEQAKAGETSILAHQLTNMKPGDKLLVLIGPEGGFSEDEIVLFEQAGAKACGLGPRILRTETASLAVLAAISYHFELMR</sequence>
<keyword evidence="5 12" id="KW-0963">Cytoplasm</keyword>
<keyword evidence="16" id="KW-1185">Reference proteome</keyword>
<dbReference type="InterPro" id="IPR046887">
    <property type="entry name" value="RsmE_PUA-like"/>
</dbReference>
<evidence type="ECO:0000256" key="10">
    <source>
        <dbReference type="ARBA" id="ARBA00025699"/>
    </source>
</evidence>
<dbReference type="Gene3D" id="3.40.1280.10">
    <property type="match status" value="1"/>
</dbReference>
<dbReference type="Proteomes" id="UP001225034">
    <property type="component" value="Unassembled WGS sequence"/>
</dbReference>
<name>A0ABT9YEP4_9BACI</name>
<dbReference type="RefSeq" id="WP_306979279.1">
    <property type="nucleotide sequence ID" value="NZ_JAUSUA010000001.1"/>
</dbReference>
<comment type="subcellular location">
    <subcellularLocation>
        <location evidence="1 12">Cytoplasm</location>
    </subcellularLocation>
</comment>
<comment type="function">
    <text evidence="10 12">Specifically methylates the N3 position of the uracil ring of uridine 1498 (m3U1498) in 16S rRNA. Acts on the fully assembled 30S ribosomal subunit.</text>
</comment>
<proteinExistence type="inferred from homology"/>
<evidence type="ECO:0000256" key="5">
    <source>
        <dbReference type="ARBA" id="ARBA00022490"/>
    </source>
</evidence>
<evidence type="ECO:0000313" key="16">
    <source>
        <dbReference type="Proteomes" id="UP001225034"/>
    </source>
</evidence>
<keyword evidence="8 12" id="KW-0808">Transferase</keyword>
<dbReference type="InterPro" id="IPR006700">
    <property type="entry name" value="RsmE"/>
</dbReference>
<dbReference type="InterPro" id="IPR029026">
    <property type="entry name" value="tRNA_m1G_MTases_N"/>
</dbReference>
<accession>A0ABT9YEP4</accession>
<keyword evidence="9 12" id="KW-0949">S-adenosyl-L-methionine</keyword>
<dbReference type="PANTHER" id="PTHR30027">
    <property type="entry name" value="RIBOSOMAL RNA SMALL SUBUNIT METHYLTRANSFERASE E"/>
    <property type="match status" value="1"/>
</dbReference>
<organism evidence="15 16">
    <name type="scientific">Alkalicoccobacillus murimartini</name>
    <dbReference type="NCBI Taxonomy" id="171685"/>
    <lineage>
        <taxon>Bacteria</taxon>
        <taxon>Bacillati</taxon>
        <taxon>Bacillota</taxon>
        <taxon>Bacilli</taxon>
        <taxon>Bacillales</taxon>
        <taxon>Bacillaceae</taxon>
        <taxon>Alkalicoccobacillus</taxon>
    </lineage>
</organism>
<dbReference type="SUPFAM" id="SSF75217">
    <property type="entry name" value="alpha/beta knot"/>
    <property type="match status" value="1"/>
</dbReference>
<dbReference type="Pfam" id="PF04452">
    <property type="entry name" value="Methyltrans_RNA"/>
    <property type="match status" value="1"/>
</dbReference>
<gene>
    <name evidence="15" type="ORF">J2S05_000303</name>
</gene>
<dbReference type="NCBIfam" id="NF008691">
    <property type="entry name" value="PRK11713.1-4"/>
    <property type="match status" value="1"/>
</dbReference>
<dbReference type="InterPro" id="IPR029028">
    <property type="entry name" value="Alpha/beta_knot_MTases"/>
</dbReference>
<reference evidence="15 16" key="1">
    <citation type="submission" date="2023-07" db="EMBL/GenBank/DDBJ databases">
        <title>Genomic Encyclopedia of Type Strains, Phase IV (KMG-IV): sequencing the most valuable type-strain genomes for metagenomic binning, comparative biology and taxonomic classification.</title>
        <authorList>
            <person name="Goeker M."/>
        </authorList>
    </citation>
    <scope>NUCLEOTIDE SEQUENCE [LARGE SCALE GENOMIC DNA]</scope>
    <source>
        <strain evidence="15 16">DSM 19154</strain>
    </source>
</reference>
<dbReference type="EMBL" id="JAUSUA010000001">
    <property type="protein sequence ID" value="MDQ0205529.1"/>
    <property type="molecule type" value="Genomic_DNA"/>
</dbReference>
<evidence type="ECO:0000256" key="6">
    <source>
        <dbReference type="ARBA" id="ARBA00022552"/>
    </source>
</evidence>
<dbReference type="CDD" id="cd18084">
    <property type="entry name" value="RsmE-like"/>
    <property type="match status" value="1"/>
</dbReference>
<evidence type="ECO:0000313" key="15">
    <source>
        <dbReference type="EMBL" id="MDQ0205529.1"/>
    </source>
</evidence>
<keyword evidence="7 12" id="KW-0489">Methyltransferase</keyword>
<dbReference type="EC" id="2.1.1.193" evidence="3 12"/>
<feature type="domain" description="Ribosomal RNA small subunit methyltransferase E methyltransferase" evidence="13">
    <location>
        <begin position="73"/>
        <end position="243"/>
    </location>
</feature>
<evidence type="ECO:0000256" key="7">
    <source>
        <dbReference type="ARBA" id="ARBA00022603"/>
    </source>
</evidence>
<protein>
    <recommendedName>
        <fullName evidence="4 12">Ribosomal RNA small subunit methyltransferase E</fullName>
        <ecNumber evidence="3 12">2.1.1.193</ecNumber>
    </recommendedName>
</protein>
<dbReference type="InterPro" id="IPR046886">
    <property type="entry name" value="RsmE_MTase_dom"/>
</dbReference>
<evidence type="ECO:0000259" key="14">
    <source>
        <dbReference type="Pfam" id="PF20260"/>
    </source>
</evidence>
<comment type="catalytic activity">
    <reaction evidence="11 12">
        <text>uridine(1498) in 16S rRNA + S-adenosyl-L-methionine = N(3)-methyluridine(1498) in 16S rRNA + S-adenosyl-L-homocysteine + H(+)</text>
        <dbReference type="Rhea" id="RHEA:42920"/>
        <dbReference type="Rhea" id="RHEA-COMP:10283"/>
        <dbReference type="Rhea" id="RHEA-COMP:10284"/>
        <dbReference type="ChEBI" id="CHEBI:15378"/>
        <dbReference type="ChEBI" id="CHEBI:57856"/>
        <dbReference type="ChEBI" id="CHEBI:59789"/>
        <dbReference type="ChEBI" id="CHEBI:65315"/>
        <dbReference type="ChEBI" id="CHEBI:74502"/>
        <dbReference type="EC" id="2.1.1.193"/>
    </reaction>
</comment>